<feature type="compositionally biased region" description="Polar residues" evidence="5">
    <location>
        <begin position="1"/>
        <end position="12"/>
    </location>
</feature>
<gene>
    <name evidence="7" type="ORF">U5822_16020</name>
</gene>
<keyword evidence="4 6" id="KW-0472">Membrane</keyword>
<dbReference type="RefSeq" id="WP_322856615.1">
    <property type="nucleotide sequence ID" value="NZ_JAYDCJ010000003.1"/>
</dbReference>
<evidence type="ECO:0000256" key="1">
    <source>
        <dbReference type="ARBA" id="ARBA00004141"/>
    </source>
</evidence>
<dbReference type="PANTHER" id="PTHR30520:SF2">
    <property type="entry name" value="INNER MEMBRANE PROTEIN YFDC"/>
    <property type="match status" value="1"/>
</dbReference>
<name>A0ABU5P282_9GAMM</name>
<feature type="transmembrane region" description="Helical" evidence="6">
    <location>
        <begin position="127"/>
        <end position="148"/>
    </location>
</feature>
<reference evidence="7 8" key="1">
    <citation type="submission" date="2023-12" db="EMBL/GenBank/DDBJ databases">
        <title>Marinobacter qingdaonensis sp. nov., isolated from the intertidal sediment of Qingdao, PR China.</title>
        <authorList>
            <person name="Li Y."/>
        </authorList>
    </citation>
    <scope>NUCLEOTIDE SEQUENCE [LARGE SCALE GENOMIC DNA]</scope>
    <source>
        <strain evidence="7 8">ASW11-75</strain>
    </source>
</reference>
<keyword evidence="3 6" id="KW-1133">Transmembrane helix</keyword>
<dbReference type="PANTHER" id="PTHR30520">
    <property type="entry name" value="FORMATE TRANSPORTER-RELATED"/>
    <property type="match status" value="1"/>
</dbReference>
<dbReference type="InterPro" id="IPR000292">
    <property type="entry name" value="For/NO2_transpt"/>
</dbReference>
<dbReference type="Gene3D" id="1.20.1080.10">
    <property type="entry name" value="Glycerol uptake facilitator protein"/>
    <property type="match status" value="1"/>
</dbReference>
<evidence type="ECO:0000256" key="5">
    <source>
        <dbReference type="SAM" id="MobiDB-lite"/>
    </source>
</evidence>
<keyword evidence="8" id="KW-1185">Reference proteome</keyword>
<comment type="caution">
    <text evidence="7">The sequence shown here is derived from an EMBL/GenBank/DDBJ whole genome shotgun (WGS) entry which is preliminary data.</text>
</comment>
<proteinExistence type="predicted"/>
<dbReference type="EMBL" id="JAYDCJ010000003">
    <property type="protein sequence ID" value="MEA1082183.1"/>
    <property type="molecule type" value="Genomic_DNA"/>
</dbReference>
<dbReference type="Proteomes" id="UP001305746">
    <property type="component" value="Unassembled WGS sequence"/>
</dbReference>
<feature type="transmembrane region" description="Helical" evidence="6">
    <location>
        <begin position="177"/>
        <end position="198"/>
    </location>
</feature>
<feature type="region of interest" description="Disordered" evidence="5">
    <location>
        <begin position="1"/>
        <end position="24"/>
    </location>
</feature>
<evidence type="ECO:0000313" key="8">
    <source>
        <dbReference type="Proteomes" id="UP001305746"/>
    </source>
</evidence>
<feature type="transmembrane region" description="Helical" evidence="6">
    <location>
        <begin position="77"/>
        <end position="97"/>
    </location>
</feature>
<evidence type="ECO:0000313" key="7">
    <source>
        <dbReference type="EMBL" id="MEA1082183.1"/>
    </source>
</evidence>
<organism evidence="7 8">
    <name type="scientific">Marinobacter qingdaonensis</name>
    <dbReference type="NCBI Taxonomy" id="3108486"/>
    <lineage>
        <taxon>Bacteria</taxon>
        <taxon>Pseudomonadati</taxon>
        <taxon>Pseudomonadota</taxon>
        <taxon>Gammaproteobacteria</taxon>
        <taxon>Pseudomonadales</taxon>
        <taxon>Marinobacteraceae</taxon>
        <taxon>Marinobacter</taxon>
    </lineage>
</organism>
<evidence type="ECO:0000256" key="2">
    <source>
        <dbReference type="ARBA" id="ARBA00022692"/>
    </source>
</evidence>
<sequence length="279" mass="30175">MPQDDSPPTSLDPQEKRDARRRESPSAAVVYEAIRGEAENELSRPLVALAWSALAAGLSMGFSFIAQALLYSYSGDVAWRPIVSSFGYSVGFLFVILGRQQLFTENTLTPVLEVLRVRDLATTLGTLKLWAVVLCFNMLGTAVFALVLTQFDLLAPKIDEALEAIAAREYGHDFGTMFVRAIFAGWLVALMVWLMPFAESARVGVIILVTFVIGLAHFPHIIAGSVAALYGVFQGPHGFGDFLFGFFAPTLLGNMVGGIMLVAAINYAQVSYSKPEAGG</sequence>
<feature type="transmembrane region" description="Helical" evidence="6">
    <location>
        <begin position="242"/>
        <end position="265"/>
    </location>
</feature>
<evidence type="ECO:0000256" key="6">
    <source>
        <dbReference type="SAM" id="Phobius"/>
    </source>
</evidence>
<keyword evidence="2 6" id="KW-0812">Transmembrane</keyword>
<evidence type="ECO:0000256" key="4">
    <source>
        <dbReference type="ARBA" id="ARBA00023136"/>
    </source>
</evidence>
<dbReference type="Pfam" id="PF01226">
    <property type="entry name" value="Form_Nir_trans"/>
    <property type="match status" value="1"/>
</dbReference>
<feature type="transmembrane region" description="Helical" evidence="6">
    <location>
        <begin position="46"/>
        <end position="71"/>
    </location>
</feature>
<protein>
    <submittedName>
        <fullName evidence="7">Formate/nitrite transporter family protein</fullName>
    </submittedName>
</protein>
<evidence type="ECO:0000256" key="3">
    <source>
        <dbReference type="ARBA" id="ARBA00022989"/>
    </source>
</evidence>
<feature type="compositionally biased region" description="Basic and acidic residues" evidence="5">
    <location>
        <begin position="13"/>
        <end position="24"/>
    </location>
</feature>
<accession>A0ABU5P282</accession>
<dbReference type="InterPro" id="IPR023271">
    <property type="entry name" value="Aquaporin-like"/>
</dbReference>
<feature type="transmembrane region" description="Helical" evidence="6">
    <location>
        <begin position="205"/>
        <end position="230"/>
    </location>
</feature>
<comment type="subcellular location">
    <subcellularLocation>
        <location evidence="1">Membrane</location>
        <topology evidence="1">Multi-pass membrane protein</topology>
    </subcellularLocation>
</comment>